<feature type="transmembrane region" description="Helical" evidence="1">
    <location>
        <begin position="20"/>
        <end position="43"/>
    </location>
</feature>
<protein>
    <submittedName>
        <fullName evidence="2">Low affinity iron permease family protein</fullName>
    </submittedName>
</protein>
<dbReference type="Pfam" id="PF04120">
    <property type="entry name" value="Iron_permease"/>
    <property type="match status" value="1"/>
</dbReference>
<evidence type="ECO:0000313" key="3">
    <source>
        <dbReference type="Proteomes" id="UP000326903"/>
    </source>
</evidence>
<evidence type="ECO:0000313" key="2">
    <source>
        <dbReference type="EMBL" id="KAA9040794.1"/>
    </source>
</evidence>
<dbReference type="EMBL" id="VYQF01000001">
    <property type="protein sequence ID" value="KAA9040794.1"/>
    <property type="molecule type" value="Genomic_DNA"/>
</dbReference>
<keyword evidence="1" id="KW-0472">Membrane</keyword>
<feature type="transmembrane region" description="Helical" evidence="1">
    <location>
        <begin position="55"/>
        <end position="72"/>
    </location>
</feature>
<name>A0A5J5ILP7_9BACT</name>
<reference evidence="2 3" key="1">
    <citation type="submission" date="2019-09" db="EMBL/GenBank/DDBJ databases">
        <title>Draft genome sequence of Ginsengibacter sp. BR5-29.</title>
        <authorList>
            <person name="Im W.-T."/>
        </authorList>
    </citation>
    <scope>NUCLEOTIDE SEQUENCE [LARGE SCALE GENOMIC DNA]</scope>
    <source>
        <strain evidence="2 3">BR5-29</strain>
    </source>
</reference>
<keyword evidence="3" id="KW-1185">Reference proteome</keyword>
<comment type="caution">
    <text evidence="2">The sequence shown here is derived from an EMBL/GenBank/DDBJ whole genome shotgun (WGS) entry which is preliminary data.</text>
</comment>
<dbReference type="GO" id="GO:0055085">
    <property type="term" value="P:transmembrane transport"/>
    <property type="evidence" value="ECO:0007669"/>
    <property type="project" value="InterPro"/>
</dbReference>
<keyword evidence="1" id="KW-1133">Transmembrane helix</keyword>
<dbReference type="Proteomes" id="UP000326903">
    <property type="component" value="Unassembled WGS sequence"/>
</dbReference>
<dbReference type="RefSeq" id="WP_150412882.1">
    <property type="nucleotide sequence ID" value="NZ_VYQF01000001.1"/>
</dbReference>
<evidence type="ECO:0000256" key="1">
    <source>
        <dbReference type="SAM" id="Phobius"/>
    </source>
</evidence>
<accession>A0A5J5ILP7</accession>
<keyword evidence="1" id="KW-0812">Transmembrane</keyword>
<dbReference type="InterPro" id="IPR007251">
    <property type="entry name" value="Iron_permease_Fet4"/>
</dbReference>
<proteinExistence type="predicted"/>
<gene>
    <name evidence="2" type="ORF">FW778_01765</name>
</gene>
<sequence length="167" mass="19293">MKKKSELRSNYSFERFASSVTKATGTTAAFMVAFLIIIIWVVAGPLFHYSETWQTFISTGATIITFLMVFLIQKTQNKHSLAIQLKLNELVAANEIASNRLLNAENMTEEELKVIHKYYTKLSDFAKKEETLQQPHSIDEVHHLHDIKNEMEQELKDTEQKNDDTRD</sequence>
<organism evidence="2 3">
    <name type="scientific">Ginsengibacter hankyongi</name>
    <dbReference type="NCBI Taxonomy" id="2607284"/>
    <lineage>
        <taxon>Bacteria</taxon>
        <taxon>Pseudomonadati</taxon>
        <taxon>Bacteroidota</taxon>
        <taxon>Chitinophagia</taxon>
        <taxon>Chitinophagales</taxon>
        <taxon>Chitinophagaceae</taxon>
        <taxon>Ginsengibacter</taxon>
    </lineage>
</organism>
<dbReference type="AlphaFoldDB" id="A0A5J5ILP7"/>